<evidence type="ECO:0000313" key="1">
    <source>
        <dbReference type="EMBL" id="KJA13402.1"/>
    </source>
</evidence>
<dbReference type="OrthoDB" id="2527272at2759"/>
<name>A0A0D2KFZ7_HYPSF</name>
<evidence type="ECO:0000313" key="2">
    <source>
        <dbReference type="Proteomes" id="UP000054270"/>
    </source>
</evidence>
<organism evidence="1 2">
    <name type="scientific">Hypholoma sublateritium (strain FD-334 SS-4)</name>
    <dbReference type="NCBI Taxonomy" id="945553"/>
    <lineage>
        <taxon>Eukaryota</taxon>
        <taxon>Fungi</taxon>
        <taxon>Dikarya</taxon>
        <taxon>Basidiomycota</taxon>
        <taxon>Agaricomycotina</taxon>
        <taxon>Agaricomycetes</taxon>
        <taxon>Agaricomycetidae</taxon>
        <taxon>Agaricales</taxon>
        <taxon>Agaricineae</taxon>
        <taxon>Strophariaceae</taxon>
        <taxon>Hypholoma</taxon>
    </lineage>
</organism>
<dbReference type="EMBL" id="KN817745">
    <property type="protein sequence ID" value="KJA13402.1"/>
    <property type="molecule type" value="Genomic_DNA"/>
</dbReference>
<accession>A0A0D2KFZ7</accession>
<dbReference type="AlphaFoldDB" id="A0A0D2KFZ7"/>
<gene>
    <name evidence="1" type="ORF">HYPSUDRAFT_151635</name>
</gene>
<keyword evidence="2" id="KW-1185">Reference proteome</keyword>
<dbReference type="Proteomes" id="UP000054270">
    <property type="component" value="Unassembled WGS sequence"/>
</dbReference>
<sequence>MAYNDACNLLHHITIQEDTHGWFSIGHHATDSPCRTFCNPAFTNGLQPDLIIINKENHGHAHLICTIITETTEHLNAWLARF</sequence>
<protein>
    <submittedName>
        <fullName evidence="1">Uncharacterized protein</fullName>
    </submittedName>
</protein>
<reference evidence="2" key="1">
    <citation type="submission" date="2014-04" db="EMBL/GenBank/DDBJ databases">
        <title>Evolutionary Origins and Diversification of the Mycorrhizal Mutualists.</title>
        <authorList>
            <consortium name="DOE Joint Genome Institute"/>
            <consortium name="Mycorrhizal Genomics Consortium"/>
            <person name="Kohler A."/>
            <person name="Kuo A."/>
            <person name="Nagy L.G."/>
            <person name="Floudas D."/>
            <person name="Copeland A."/>
            <person name="Barry K.W."/>
            <person name="Cichocki N."/>
            <person name="Veneault-Fourrey C."/>
            <person name="LaButti K."/>
            <person name="Lindquist E.A."/>
            <person name="Lipzen A."/>
            <person name="Lundell T."/>
            <person name="Morin E."/>
            <person name="Murat C."/>
            <person name="Riley R."/>
            <person name="Ohm R."/>
            <person name="Sun H."/>
            <person name="Tunlid A."/>
            <person name="Henrissat B."/>
            <person name="Grigoriev I.V."/>
            <person name="Hibbett D.S."/>
            <person name="Martin F."/>
        </authorList>
    </citation>
    <scope>NUCLEOTIDE SEQUENCE [LARGE SCALE GENOMIC DNA]</scope>
    <source>
        <strain evidence="2">FD-334 SS-4</strain>
    </source>
</reference>
<proteinExistence type="predicted"/>
<dbReference type="STRING" id="945553.A0A0D2KFZ7"/>